<dbReference type="PANTHER" id="PTHR37316:SF3">
    <property type="entry name" value="TEICHOIC ACID GLYCEROL-PHOSPHATE TRANSFERASE"/>
    <property type="match status" value="1"/>
</dbReference>
<keyword evidence="5" id="KW-0777">Teichoic acid biosynthesis</keyword>
<dbReference type="Gene3D" id="3.40.50.12580">
    <property type="match status" value="1"/>
</dbReference>
<dbReference type="CDD" id="cd00761">
    <property type="entry name" value="Glyco_tranf_GTA_type"/>
    <property type="match status" value="1"/>
</dbReference>
<keyword evidence="4" id="KW-0808">Transferase</keyword>
<dbReference type="Pfam" id="PF04464">
    <property type="entry name" value="Glyphos_transf"/>
    <property type="match status" value="1"/>
</dbReference>
<evidence type="ECO:0000259" key="7">
    <source>
        <dbReference type="Pfam" id="PF00535"/>
    </source>
</evidence>
<dbReference type="GO" id="GO:0019350">
    <property type="term" value="P:teichoic acid biosynthetic process"/>
    <property type="evidence" value="ECO:0007669"/>
    <property type="project" value="UniProtKB-KW"/>
</dbReference>
<evidence type="ECO:0000256" key="2">
    <source>
        <dbReference type="ARBA" id="ARBA00010488"/>
    </source>
</evidence>
<dbReference type="InterPro" id="IPR029044">
    <property type="entry name" value="Nucleotide-diphossugar_trans"/>
</dbReference>
<proteinExistence type="inferred from homology"/>
<accession>A0A2S1KQQ7</accession>
<reference evidence="8 9" key="1">
    <citation type="submission" date="2017-04" db="EMBL/GenBank/DDBJ databases">
        <title>Weissella cibaria strain m2 complete genome.</title>
        <authorList>
            <person name="Pan Q."/>
            <person name="Tan M."/>
            <person name="Yao F."/>
            <person name="Su S."/>
        </authorList>
    </citation>
    <scope>NUCLEOTIDE SEQUENCE [LARGE SCALE GENOMIC DNA]</scope>
    <source>
        <strain evidence="8 9">M2</strain>
    </source>
</reference>
<dbReference type="Pfam" id="PF00535">
    <property type="entry name" value="Glycos_transf_2"/>
    <property type="match status" value="1"/>
</dbReference>
<evidence type="ECO:0000313" key="8">
    <source>
        <dbReference type="EMBL" id="AWF95325.1"/>
    </source>
</evidence>
<name>A0A2S1KQQ7_9LACO</name>
<comment type="subcellular location">
    <subcellularLocation>
        <location evidence="1">Cell membrane</location>
        <topology evidence="1">Peripheral membrane protein</topology>
    </subcellularLocation>
</comment>
<dbReference type="InterPro" id="IPR043148">
    <property type="entry name" value="TagF_C"/>
</dbReference>
<dbReference type="InterPro" id="IPR007554">
    <property type="entry name" value="Glycerophosphate_synth"/>
</dbReference>
<dbReference type="EMBL" id="CP020928">
    <property type="protein sequence ID" value="AWF95325.1"/>
    <property type="molecule type" value="Genomic_DNA"/>
</dbReference>
<organism evidence="8 9">
    <name type="scientific">Weissella cibaria</name>
    <dbReference type="NCBI Taxonomy" id="137591"/>
    <lineage>
        <taxon>Bacteria</taxon>
        <taxon>Bacillati</taxon>
        <taxon>Bacillota</taxon>
        <taxon>Bacilli</taxon>
        <taxon>Lactobacillales</taxon>
        <taxon>Lactobacillaceae</taxon>
        <taxon>Weissella</taxon>
    </lineage>
</organism>
<protein>
    <recommendedName>
        <fullName evidence="7">Glycosyltransferase 2-like domain-containing protein</fullName>
    </recommendedName>
</protein>
<dbReference type="Gene3D" id="3.40.50.11820">
    <property type="match status" value="1"/>
</dbReference>
<dbReference type="InterPro" id="IPR001173">
    <property type="entry name" value="Glyco_trans_2-like"/>
</dbReference>
<dbReference type="GO" id="GO:0047355">
    <property type="term" value="F:CDP-glycerol glycerophosphotransferase activity"/>
    <property type="evidence" value="ECO:0007669"/>
    <property type="project" value="InterPro"/>
</dbReference>
<evidence type="ECO:0000256" key="4">
    <source>
        <dbReference type="ARBA" id="ARBA00022679"/>
    </source>
</evidence>
<evidence type="ECO:0000256" key="6">
    <source>
        <dbReference type="ARBA" id="ARBA00023136"/>
    </source>
</evidence>
<dbReference type="SUPFAM" id="SSF53448">
    <property type="entry name" value="Nucleotide-diphospho-sugar transferases"/>
    <property type="match status" value="1"/>
</dbReference>
<dbReference type="PANTHER" id="PTHR37316">
    <property type="entry name" value="TEICHOIC ACID GLYCEROL-PHOSPHATE PRIMASE"/>
    <property type="match status" value="1"/>
</dbReference>
<dbReference type="RefSeq" id="WP_108730261.1">
    <property type="nucleotide sequence ID" value="NZ_CP020928.1"/>
</dbReference>
<feature type="domain" description="Glycosyltransferase 2-like" evidence="7">
    <location>
        <begin position="26"/>
        <end position="153"/>
    </location>
</feature>
<gene>
    <name evidence="8" type="ORF">B6254_0918</name>
</gene>
<evidence type="ECO:0000313" key="9">
    <source>
        <dbReference type="Proteomes" id="UP000244870"/>
    </source>
</evidence>
<dbReference type="GO" id="GO:0005886">
    <property type="term" value="C:plasma membrane"/>
    <property type="evidence" value="ECO:0007669"/>
    <property type="project" value="UniProtKB-SubCell"/>
</dbReference>
<comment type="similarity">
    <text evidence="2">Belongs to the CDP-glycerol glycerophosphotransferase family.</text>
</comment>
<dbReference type="SUPFAM" id="SSF53756">
    <property type="entry name" value="UDP-Glycosyltransferase/glycogen phosphorylase"/>
    <property type="match status" value="1"/>
</dbReference>
<dbReference type="InterPro" id="IPR043149">
    <property type="entry name" value="TagF_N"/>
</dbReference>
<dbReference type="Proteomes" id="UP000244870">
    <property type="component" value="Chromosome"/>
</dbReference>
<evidence type="ECO:0000256" key="5">
    <source>
        <dbReference type="ARBA" id="ARBA00022944"/>
    </source>
</evidence>
<evidence type="ECO:0000256" key="3">
    <source>
        <dbReference type="ARBA" id="ARBA00022475"/>
    </source>
</evidence>
<keyword evidence="3" id="KW-1003">Cell membrane</keyword>
<dbReference type="InterPro" id="IPR051612">
    <property type="entry name" value="Teichoic_Acid_Biosynth"/>
</dbReference>
<dbReference type="AlphaFoldDB" id="A0A2S1KQQ7"/>
<dbReference type="Gene3D" id="3.90.550.10">
    <property type="entry name" value="Spore Coat Polysaccharide Biosynthesis Protein SpsA, Chain A"/>
    <property type="match status" value="1"/>
</dbReference>
<evidence type="ECO:0000256" key="1">
    <source>
        <dbReference type="ARBA" id="ARBA00004202"/>
    </source>
</evidence>
<sequence>MGSYDSTKTIFVSESKAYKDVQPKVSVIVPIFNAEDYLEKNIIDYEQQSFSSFELVLVNDGSEDTSLDVIKNLSKRFSNITVVHKVNGGLSDARNAGVTYSKGDYIFFIDPDDTMDKSTIEDLYASIIQTNSDVAVTGYDLVYGKKRKRPGVWIQDLFSVGRQGVRLEEFPDILQAATAWGKLIKRDFYLRNNLEFIEGILYEDQPFTSRMYSLANGIDVIPGYKVHWLQRDTSISHQVTADDLRARLNSARMSLGNLDNEHVYQSRLLQYLNHDFRFSIRNYGRVDVEFDQVILSEIPVFYTKLDNKELVDPVANVAYKLIQKKQTEELRKFVNETGISNHRTKYVPNVEGRAIIDWTSFNYIGHYNETNVVLDEEIRIYSRLVQMDNKKGLTLGVQTYFSKIDPNRFSYHVSAALVGVDEETGVETGVEIPLEVSKLAPDTSVIRDTSAWWADYSDTFYSLRLSEHSINMNSTFKIKLIVKAGAYNETVYISSIRQGSSAKWGHVNVSETQQVRLKSGKYEKENFLYLKFVPYALISNVSIEPSGNLLVKFKSQSVIKNAEIYAKALPNTRVSGNLERIDEQNYQFETNIESVIKFQQRSSVNKTSLAGLTNKLQRIVKQKGTFSVWGLRLFNVNGNLILPAVDDAEVNGPVVVRNGINANADFIFGRVVFMSNLSVKKDVVSASLAVVNAPKYPVELVLRIANGKKKLETSVKINDDSTVEINLPLLYDFFNEKRVVPLGKYRITAFVRNPKHLIRQTEHFVIKESLMLEMPHNYYEDGYHRYQLSYSYKSRRPFVQLFNDILDQDKGGNGWGRMLSEYLNSTENVDPKKMLLTTYYGENVTDTALAIWKKMQEIQPDVDVYWAIKDRTIEVPEGAKTVILNSGEYFELQKNAKYFIENNHQPYFSQKRNGQIIVEAFHGYPYKLMGSANYTDNLGVTQARINSFQQREREWDYLISPAPYATPLYAKYFDFHGTFIEEGYPRNDIFFDKQEVEKISQKVKERLNIASDKIVVLYAPTHRENNAIDEFRSKRADFVNYHELAKELGDQYVLLIRAHAMTQRTGDRVATTAQVIDVTDYPDINDLIIVSDLAVLDYSSLRFDYAQTKKPMIFLIPDIEEYEAQRPGLYPYTPTAPGPWVNNLEELRNAIINIKALEKKYTKKYQTFIEEFTPLEDGNSATRVINKIFNN</sequence>
<keyword evidence="6" id="KW-0472">Membrane</keyword>